<accession>A0A0A9H1S7</accession>
<sequence length="63" mass="7031">MQQSYQSTLVSLLVCSRQHETLQRIDPYQSSTVIDTSRPKAAVLAMKLNGQTTGAMLHTNHFP</sequence>
<proteinExistence type="predicted"/>
<dbReference type="EMBL" id="GBRH01169100">
    <property type="protein sequence ID" value="JAE28796.1"/>
    <property type="molecule type" value="Transcribed_RNA"/>
</dbReference>
<organism evidence="1">
    <name type="scientific">Arundo donax</name>
    <name type="common">Giant reed</name>
    <name type="synonym">Donax arundinaceus</name>
    <dbReference type="NCBI Taxonomy" id="35708"/>
    <lineage>
        <taxon>Eukaryota</taxon>
        <taxon>Viridiplantae</taxon>
        <taxon>Streptophyta</taxon>
        <taxon>Embryophyta</taxon>
        <taxon>Tracheophyta</taxon>
        <taxon>Spermatophyta</taxon>
        <taxon>Magnoliopsida</taxon>
        <taxon>Liliopsida</taxon>
        <taxon>Poales</taxon>
        <taxon>Poaceae</taxon>
        <taxon>PACMAD clade</taxon>
        <taxon>Arundinoideae</taxon>
        <taxon>Arundineae</taxon>
        <taxon>Arundo</taxon>
    </lineage>
</organism>
<protein>
    <submittedName>
        <fullName evidence="1">Uncharacterized protein</fullName>
    </submittedName>
</protein>
<reference evidence="1" key="1">
    <citation type="submission" date="2014-09" db="EMBL/GenBank/DDBJ databases">
        <authorList>
            <person name="Magalhaes I.L.F."/>
            <person name="Oliveira U."/>
            <person name="Santos F.R."/>
            <person name="Vidigal T.H.D.A."/>
            <person name="Brescovit A.D."/>
            <person name="Santos A.J."/>
        </authorList>
    </citation>
    <scope>NUCLEOTIDE SEQUENCE</scope>
    <source>
        <tissue evidence="1">Shoot tissue taken approximately 20 cm above the soil surface</tissue>
    </source>
</reference>
<reference evidence="1" key="2">
    <citation type="journal article" date="2015" name="Data Brief">
        <title>Shoot transcriptome of the giant reed, Arundo donax.</title>
        <authorList>
            <person name="Barrero R.A."/>
            <person name="Guerrero F.D."/>
            <person name="Moolhuijzen P."/>
            <person name="Goolsby J.A."/>
            <person name="Tidwell J."/>
            <person name="Bellgard S.E."/>
            <person name="Bellgard M.I."/>
        </authorList>
    </citation>
    <scope>NUCLEOTIDE SEQUENCE</scope>
    <source>
        <tissue evidence="1">Shoot tissue taken approximately 20 cm above the soil surface</tissue>
    </source>
</reference>
<name>A0A0A9H1S7_ARUDO</name>
<dbReference type="AlphaFoldDB" id="A0A0A9H1S7"/>
<evidence type="ECO:0000313" key="1">
    <source>
        <dbReference type="EMBL" id="JAE28796.1"/>
    </source>
</evidence>